<organism evidence="3 4">
    <name type="scientific">Podospora aff. communis PSN243</name>
    <dbReference type="NCBI Taxonomy" id="3040156"/>
    <lineage>
        <taxon>Eukaryota</taxon>
        <taxon>Fungi</taxon>
        <taxon>Dikarya</taxon>
        <taxon>Ascomycota</taxon>
        <taxon>Pezizomycotina</taxon>
        <taxon>Sordariomycetes</taxon>
        <taxon>Sordariomycetidae</taxon>
        <taxon>Sordariales</taxon>
        <taxon>Podosporaceae</taxon>
        <taxon>Podospora</taxon>
    </lineage>
</organism>
<evidence type="ECO:0000256" key="2">
    <source>
        <dbReference type="SAM" id="Phobius"/>
    </source>
</evidence>
<keyword evidence="2" id="KW-0812">Transmembrane</keyword>
<evidence type="ECO:0000313" key="3">
    <source>
        <dbReference type="EMBL" id="KAK4451443.1"/>
    </source>
</evidence>
<proteinExistence type="predicted"/>
<comment type="caution">
    <text evidence="3">The sequence shown here is derived from an EMBL/GenBank/DDBJ whole genome shotgun (WGS) entry which is preliminary data.</text>
</comment>
<feature type="transmembrane region" description="Helical" evidence="2">
    <location>
        <begin position="45"/>
        <end position="69"/>
    </location>
</feature>
<feature type="compositionally biased region" description="Basic and acidic residues" evidence="1">
    <location>
        <begin position="135"/>
        <end position="144"/>
    </location>
</feature>
<keyword evidence="2" id="KW-0472">Membrane</keyword>
<name>A0AAV9GT27_9PEZI</name>
<evidence type="ECO:0000313" key="4">
    <source>
        <dbReference type="Proteomes" id="UP001321760"/>
    </source>
</evidence>
<sequence>MLLSRLPTALAPLLPQNHAAVERARSLTRRTAQILNADTPGAKPIIFIIFIVFGIILFFVLAAFSFIWLRRYRRRKRGVDEFAAAAEPVFPPPILMGDIPPLDQKQDQQDGGTSSSSYVKVPLPEGGTVPVAAEKGGKPGDLEKGLPAVQENQKVV</sequence>
<dbReference type="AlphaFoldDB" id="A0AAV9GT27"/>
<feature type="region of interest" description="Disordered" evidence="1">
    <location>
        <begin position="94"/>
        <end position="156"/>
    </location>
</feature>
<reference evidence="3" key="1">
    <citation type="journal article" date="2023" name="Mol. Phylogenet. Evol.">
        <title>Genome-scale phylogeny and comparative genomics of the fungal order Sordariales.</title>
        <authorList>
            <person name="Hensen N."/>
            <person name="Bonometti L."/>
            <person name="Westerberg I."/>
            <person name="Brannstrom I.O."/>
            <person name="Guillou S."/>
            <person name="Cros-Aarteil S."/>
            <person name="Calhoun S."/>
            <person name="Haridas S."/>
            <person name="Kuo A."/>
            <person name="Mondo S."/>
            <person name="Pangilinan J."/>
            <person name="Riley R."/>
            <person name="LaButti K."/>
            <person name="Andreopoulos B."/>
            <person name="Lipzen A."/>
            <person name="Chen C."/>
            <person name="Yan M."/>
            <person name="Daum C."/>
            <person name="Ng V."/>
            <person name="Clum A."/>
            <person name="Steindorff A."/>
            <person name="Ohm R.A."/>
            <person name="Martin F."/>
            <person name="Silar P."/>
            <person name="Natvig D.O."/>
            <person name="Lalanne C."/>
            <person name="Gautier V."/>
            <person name="Ament-Velasquez S.L."/>
            <person name="Kruys A."/>
            <person name="Hutchinson M.I."/>
            <person name="Powell A.J."/>
            <person name="Barry K."/>
            <person name="Miller A.N."/>
            <person name="Grigoriev I.V."/>
            <person name="Debuchy R."/>
            <person name="Gladieux P."/>
            <person name="Hiltunen Thoren M."/>
            <person name="Johannesson H."/>
        </authorList>
    </citation>
    <scope>NUCLEOTIDE SEQUENCE</scope>
    <source>
        <strain evidence="3">PSN243</strain>
    </source>
</reference>
<protein>
    <submittedName>
        <fullName evidence="3">Uncharacterized protein</fullName>
    </submittedName>
</protein>
<evidence type="ECO:0000256" key="1">
    <source>
        <dbReference type="SAM" id="MobiDB-lite"/>
    </source>
</evidence>
<reference evidence="3" key="2">
    <citation type="submission" date="2023-05" db="EMBL/GenBank/DDBJ databases">
        <authorList>
            <consortium name="Lawrence Berkeley National Laboratory"/>
            <person name="Steindorff A."/>
            <person name="Hensen N."/>
            <person name="Bonometti L."/>
            <person name="Westerberg I."/>
            <person name="Brannstrom I.O."/>
            <person name="Guillou S."/>
            <person name="Cros-Aarteil S."/>
            <person name="Calhoun S."/>
            <person name="Haridas S."/>
            <person name="Kuo A."/>
            <person name="Mondo S."/>
            <person name="Pangilinan J."/>
            <person name="Riley R."/>
            <person name="Labutti K."/>
            <person name="Andreopoulos B."/>
            <person name="Lipzen A."/>
            <person name="Chen C."/>
            <person name="Yanf M."/>
            <person name="Daum C."/>
            <person name="Ng V."/>
            <person name="Clum A."/>
            <person name="Ohm R."/>
            <person name="Martin F."/>
            <person name="Silar P."/>
            <person name="Natvig D."/>
            <person name="Lalanne C."/>
            <person name="Gautier V."/>
            <person name="Ament-Velasquez S.L."/>
            <person name="Kruys A."/>
            <person name="Hutchinson M.I."/>
            <person name="Powell A.J."/>
            <person name="Barry K."/>
            <person name="Miller A.N."/>
            <person name="Grigoriev I.V."/>
            <person name="Debuchy R."/>
            <person name="Gladieux P."/>
            <person name="Thoren M.H."/>
            <person name="Johannesson H."/>
        </authorList>
    </citation>
    <scope>NUCLEOTIDE SEQUENCE</scope>
    <source>
        <strain evidence="3">PSN243</strain>
    </source>
</reference>
<keyword evidence="4" id="KW-1185">Reference proteome</keyword>
<gene>
    <name evidence="3" type="ORF">QBC34DRAFT_378297</name>
</gene>
<keyword evidence="2" id="KW-1133">Transmembrane helix</keyword>
<dbReference type="EMBL" id="MU865928">
    <property type="protein sequence ID" value="KAK4451443.1"/>
    <property type="molecule type" value="Genomic_DNA"/>
</dbReference>
<accession>A0AAV9GT27</accession>
<dbReference type="Proteomes" id="UP001321760">
    <property type="component" value="Unassembled WGS sequence"/>
</dbReference>